<dbReference type="HOGENOM" id="CLU_1852252_0_0_11"/>
<dbReference type="Proteomes" id="UP000001937">
    <property type="component" value="Chromosome"/>
</dbReference>
<feature type="region of interest" description="Disordered" evidence="1">
    <location>
        <begin position="1"/>
        <end position="24"/>
    </location>
</feature>
<organism evidence="2 3">
    <name type="scientific">Frankia casuarinae (strain DSM 45818 / CECT 9043 / HFP020203 / CcI3)</name>
    <dbReference type="NCBI Taxonomy" id="106370"/>
    <lineage>
        <taxon>Bacteria</taxon>
        <taxon>Bacillati</taxon>
        <taxon>Actinomycetota</taxon>
        <taxon>Actinomycetes</taxon>
        <taxon>Frankiales</taxon>
        <taxon>Frankiaceae</taxon>
        <taxon>Frankia</taxon>
    </lineage>
</organism>
<dbReference type="RefSeq" id="WP_011436766.1">
    <property type="nucleotide sequence ID" value="NC_007777.1"/>
</dbReference>
<dbReference type="InterPro" id="IPR053842">
    <property type="entry name" value="NikA-like"/>
</dbReference>
<protein>
    <recommendedName>
        <fullName evidence="4">Bacterial mobilisation domain-containing protein</fullName>
    </recommendedName>
</protein>
<dbReference type="AlphaFoldDB" id="Q2JAH1"/>
<evidence type="ECO:0000313" key="2">
    <source>
        <dbReference type="EMBL" id="ABD11721.1"/>
    </source>
</evidence>
<sequence>MTGTSGDGSGLSARPRRYRPPGQGRAVYRIRLADDELAELREAAGRVQMSLSGYIAEAALTVARNTRPPTQTPWRDALVHLAEASAQLRRVGGNLNQLVARFHTVGEPPARLEEVLRIVLAHAERVERAADRTAAKLP</sequence>
<reference evidence="2 3" key="1">
    <citation type="journal article" date="2007" name="Genome Res.">
        <title>Genome characteristics of facultatively symbiotic Frankia sp. strains reflect host range and host plant biogeography.</title>
        <authorList>
            <person name="Normand P."/>
            <person name="Lapierre P."/>
            <person name="Tisa L.S."/>
            <person name="Gogarten J.P."/>
            <person name="Alloisio N."/>
            <person name="Bagnarol E."/>
            <person name="Bassi C.A."/>
            <person name="Berry A.M."/>
            <person name="Bickhart D.M."/>
            <person name="Choisne N."/>
            <person name="Couloux A."/>
            <person name="Cournoyer B."/>
            <person name="Cruveiller S."/>
            <person name="Daubin V."/>
            <person name="Demange N."/>
            <person name="Francino M.P."/>
            <person name="Goltsman E."/>
            <person name="Huang Y."/>
            <person name="Kopp O.R."/>
            <person name="Labarre L."/>
            <person name="Lapidus A."/>
            <person name="Lavire C."/>
            <person name="Marechal J."/>
            <person name="Martinez M."/>
            <person name="Mastronunzio J.E."/>
            <person name="Mullin B.C."/>
            <person name="Niemann J."/>
            <person name="Pujic P."/>
            <person name="Rawnsley T."/>
            <person name="Rouy Z."/>
            <person name="Schenowitz C."/>
            <person name="Sellstedt A."/>
            <person name="Tavares F."/>
            <person name="Tomkins J.P."/>
            <person name="Vallenet D."/>
            <person name="Valverde C."/>
            <person name="Wall L.G."/>
            <person name="Wang Y."/>
            <person name="Medigue C."/>
            <person name="Benson D.R."/>
        </authorList>
    </citation>
    <scope>NUCLEOTIDE SEQUENCE [LARGE SCALE GENOMIC DNA]</scope>
    <source>
        <strain evidence="3">DSM 45818 / CECT 9043 / CcI3</strain>
    </source>
</reference>
<evidence type="ECO:0000313" key="3">
    <source>
        <dbReference type="Proteomes" id="UP000001937"/>
    </source>
</evidence>
<dbReference type="OrthoDB" id="3479972at2"/>
<dbReference type="STRING" id="106370.Francci3_2354"/>
<proteinExistence type="predicted"/>
<dbReference type="EMBL" id="CP000249">
    <property type="protein sequence ID" value="ABD11721.1"/>
    <property type="molecule type" value="Genomic_DNA"/>
</dbReference>
<keyword evidence="3" id="KW-1185">Reference proteome</keyword>
<evidence type="ECO:0008006" key="4">
    <source>
        <dbReference type="Google" id="ProtNLM"/>
    </source>
</evidence>
<gene>
    <name evidence="2" type="ordered locus">Francci3_2354</name>
</gene>
<dbReference type="KEGG" id="fra:Francci3_2354"/>
<dbReference type="Pfam" id="PF21983">
    <property type="entry name" value="NikA-like"/>
    <property type="match status" value="1"/>
</dbReference>
<name>Q2JAH1_FRACC</name>
<evidence type="ECO:0000256" key="1">
    <source>
        <dbReference type="SAM" id="MobiDB-lite"/>
    </source>
</evidence>
<accession>Q2JAH1</accession>